<evidence type="ECO:0008006" key="8">
    <source>
        <dbReference type="Google" id="ProtNLM"/>
    </source>
</evidence>
<dbReference type="InterPro" id="IPR021627">
    <property type="entry name" value="Mediator_Med27"/>
</dbReference>
<comment type="similarity">
    <text evidence="2">Belongs to the Mediator complex subunit 27 family.</text>
</comment>
<sequence length="284" mass="31467">MASANTAGQPSADWDEERCISALAQLESLQNQLTNLRLAIPRVVEPLHSSAPIGPAIFKAFKEGLVGSQNGIKLFRAQWHSEEVQSAFEHSKQSFNRNSDLSAATQVPPYGWIQAEIATQKVSKRKRTEEQIDDDKYVALPQDEVFRLVHEFSKIHPVIKVGSKDKHSDLMIQFVASSLTLRFHVVLEREANGRHKLNVDCLGSTEPFMSIARCVASRPQANDLKYLLDMIAAYKTTKAATCTKCSKVLDSSGLTSTGRRSKLIEGANGAPETVWEAFHESCLD</sequence>
<proteinExistence type="inferred from homology"/>
<keyword evidence="4" id="KW-0804">Transcription</keyword>
<evidence type="ECO:0000256" key="2">
    <source>
        <dbReference type="ARBA" id="ARBA00008048"/>
    </source>
</evidence>
<name>A0A7C8MCU4_9PLEO</name>
<gene>
    <name evidence="6" type="ORF">BDV95DRAFT_543900</name>
</gene>
<comment type="subcellular location">
    <subcellularLocation>
        <location evidence="1">Nucleus</location>
    </subcellularLocation>
</comment>
<protein>
    <recommendedName>
        <fullName evidence="8">Mediator complex subunit 27-domain-containing protein</fullName>
    </recommendedName>
</protein>
<dbReference type="GO" id="GO:0016592">
    <property type="term" value="C:mediator complex"/>
    <property type="evidence" value="ECO:0007669"/>
    <property type="project" value="InterPro"/>
</dbReference>
<dbReference type="AlphaFoldDB" id="A0A7C8MCU4"/>
<evidence type="ECO:0000256" key="1">
    <source>
        <dbReference type="ARBA" id="ARBA00004123"/>
    </source>
</evidence>
<reference evidence="6 7" key="1">
    <citation type="submission" date="2020-01" db="EMBL/GenBank/DDBJ databases">
        <authorList>
            <consortium name="DOE Joint Genome Institute"/>
            <person name="Haridas S."/>
            <person name="Albert R."/>
            <person name="Binder M."/>
            <person name="Bloem J."/>
            <person name="Labutti K."/>
            <person name="Salamov A."/>
            <person name="Andreopoulos B."/>
            <person name="Baker S.E."/>
            <person name="Barry K."/>
            <person name="Bills G."/>
            <person name="Bluhm B.H."/>
            <person name="Cannon C."/>
            <person name="Castanera R."/>
            <person name="Culley D.E."/>
            <person name="Daum C."/>
            <person name="Ezra D."/>
            <person name="Gonzalez J.B."/>
            <person name="Henrissat B."/>
            <person name="Kuo A."/>
            <person name="Liang C."/>
            <person name="Lipzen A."/>
            <person name="Lutzoni F."/>
            <person name="Magnuson J."/>
            <person name="Mondo S."/>
            <person name="Nolan M."/>
            <person name="Ohm R."/>
            <person name="Pangilinan J."/>
            <person name="Park H.-J.H."/>
            <person name="Ramirez L."/>
            <person name="Alfaro M."/>
            <person name="Sun H."/>
            <person name="Tritt A."/>
            <person name="Yoshinaga Y."/>
            <person name="Zwiers L.-H.L."/>
            <person name="Turgeon B.G."/>
            <person name="Goodwin S.B."/>
            <person name="Spatafora J.W."/>
            <person name="Crous P.W."/>
            <person name="Grigoriev I.V."/>
        </authorList>
    </citation>
    <scope>NUCLEOTIDE SEQUENCE [LARGE SCALE GENOMIC DNA]</scope>
    <source>
        <strain evidence="6 7">CBS 611.86</strain>
    </source>
</reference>
<evidence type="ECO:0000256" key="3">
    <source>
        <dbReference type="ARBA" id="ARBA00023015"/>
    </source>
</evidence>
<dbReference type="OrthoDB" id="5326237at2759"/>
<keyword evidence="7" id="KW-1185">Reference proteome</keyword>
<evidence type="ECO:0000313" key="7">
    <source>
        <dbReference type="Proteomes" id="UP000481861"/>
    </source>
</evidence>
<accession>A0A7C8MCU4</accession>
<keyword evidence="5" id="KW-0539">Nucleus</keyword>
<evidence type="ECO:0000256" key="4">
    <source>
        <dbReference type="ARBA" id="ARBA00023163"/>
    </source>
</evidence>
<dbReference type="Proteomes" id="UP000481861">
    <property type="component" value="Unassembled WGS sequence"/>
</dbReference>
<dbReference type="EMBL" id="JAADJZ010000010">
    <property type="protein sequence ID" value="KAF2872223.1"/>
    <property type="molecule type" value="Genomic_DNA"/>
</dbReference>
<evidence type="ECO:0000256" key="5">
    <source>
        <dbReference type="ARBA" id="ARBA00023242"/>
    </source>
</evidence>
<organism evidence="6 7">
    <name type="scientific">Massariosphaeria phaeospora</name>
    <dbReference type="NCBI Taxonomy" id="100035"/>
    <lineage>
        <taxon>Eukaryota</taxon>
        <taxon>Fungi</taxon>
        <taxon>Dikarya</taxon>
        <taxon>Ascomycota</taxon>
        <taxon>Pezizomycotina</taxon>
        <taxon>Dothideomycetes</taxon>
        <taxon>Pleosporomycetidae</taxon>
        <taxon>Pleosporales</taxon>
        <taxon>Pleosporales incertae sedis</taxon>
        <taxon>Massariosphaeria</taxon>
    </lineage>
</organism>
<keyword evidence="3" id="KW-0805">Transcription regulation</keyword>
<comment type="caution">
    <text evidence="6">The sequence shown here is derived from an EMBL/GenBank/DDBJ whole genome shotgun (WGS) entry which is preliminary data.</text>
</comment>
<dbReference type="Pfam" id="PF11571">
    <property type="entry name" value="Med27"/>
    <property type="match status" value="1"/>
</dbReference>
<evidence type="ECO:0000313" key="6">
    <source>
        <dbReference type="EMBL" id="KAF2872223.1"/>
    </source>
</evidence>